<sequence>MKQHTHNAFQRVSQYPEEYLQILPDGVLIPVTYEKSWQDGFGARGWKVDVTIGDPEIIASTRETGIKINTSVFIHDILDHFLSGFWISGHRSEAMALIQLAKRTNSDPRSDYKQMVIEDTLNGRVNGEDFIDFLPEQLKSLLPANHEMDNKGIITFLKRQLGERKLCDQLVNHFFILGKKGEAHAIESWKSLGLNPKKQTEIGLALQSMLTVVDKKVESDDVEKLTASITINNNRVGFTADKKYHLDTKINVASVNFISS</sequence>
<gene>
    <name evidence="1" type="ORF">ENJ51_06545</name>
</gene>
<organism evidence="1">
    <name type="scientific">Leucothrix mucor</name>
    <dbReference type="NCBI Taxonomy" id="45248"/>
    <lineage>
        <taxon>Bacteria</taxon>
        <taxon>Pseudomonadati</taxon>
        <taxon>Pseudomonadota</taxon>
        <taxon>Gammaproteobacteria</taxon>
        <taxon>Thiotrichales</taxon>
        <taxon>Thiotrichaceae</taxon>
        <taxon>Leucothrix</taxon>
    </lineage>
</organism>
<reference evidence="1" key="1">
    <citation type="journal article" date="2020" name="mSystems">
        <title>Genome- and Community-Level Interaction Insights into Carbon Utilization and Element Cycling Functions of Hydrothermarchaeota in Hydrothermal Sediment.</title>
        <authorList>
            <person name="Zhou Z."/>
            <person name="Liu Y."/>
            <person name="Xu W."/>
            <person name="Pan J."/>
            <person name="Luo Z.H."/>
            <person name="Li M."/>
        </authorList>
    </citation>
    <scope>NUCLEOTIDE SEQUENCE [LARGE SCALE GENOMIC DNA]</scope>
    <source>
        <strain evidence="1">HyVt-493</strain>
    </source>
</reference>
<dbReference type="Proteomes" id="UP000885750">
    <property type="component" value="Unassembled WGS sequence"/>
</dbReference>
<name>A0A7V2T2X0_LEUMU</name>
<dbReference type="EMBL" id="DRMS01000246">
    <property type="protein sequence ID" value="HFC92454.1"/>
    <property type="molecule type" value="Genomic_DNA"/>
</dbReference>
<evidence type="ECO:0000313" key="1">
    <source>
        <dbReference type="EMBL" id="HFC92454.1"/>
    </source>
</evidence>
<comment type="caution">
    <text evidence="1">The sequence shown here is derived from an EMBL/GenBank/DDBJ whole genome shotgun (WGS) entry which is preliminary data.</text>
</comment>
<protein>
    <submittedName>
        <fullName evidence="1">Uncharacterized protein</fullName>
    </submittedName>
</protein>
<accession>A0A7V2T2X0</accession>
<proteinExistence type="predicted"/>
<dbReference type="AlphaFoldDB" id="A0A7V2T2X0"/>